<dbReference type="RefSeq" id="XP_017986818.1">
    <property type="nucleotide sequence ID" value="XM_018131294.1"/>
</dbReference>
<dbReference type="Proteomes" id="UP000243052">
    <property type="component" value="Chromosome iii"/>
</dbReference>
<sequence length="584" mass="61358">MSNNELITIDDDEHLPTNPVEDLLANGTVKRPSETPSLQSDEPKRQKSIPNIANELARNRAESRLPALGAVPQNASGTGRPRIHAIPLSSLLSPSIDHNYLNSSPSPAIPAPFSAVIPKLETPSTVTDNRLPLKQESTAASTPLTKVPSASPSMPVTKSTGGAKAAAGATKKATTRKKSETAAKKKAEGTTAASRKKSDGTKAGPAKKTATKNSRKEKPAAANPASSPSATPQPNNARTVILPSQDGSLTPTGSNMQSQEGAEELPVLVATTGTPVNATTQQKGLKRSQSNLNPSQKSGTQDASKAKKTLSATNLSTNAASPSPSQSLSGPSASEKGTGVASTSKKTANSGAAKKENKSKSKQVASKKKETSAIPVVPASETTSPPVTAPQTPKKLSAAPPIKSPSLMDVFDQKSSGSTVEENDVPIIVLDVPLYQVDNEDYLDENGQVVFNFYNLVEEKYGSQAVSRSKDGASAGSKGENADDLEVMEDDDEEEDEKAGSASGAPVSKNPKKKPNPLKGKSRVGKYDIEDPFIDDSELLWEEQRAATKDGFFVYFGPLIQKGQYATFERVDGTMKKGGVRNPR</sequence>
<dbReference type="AlphaFoldDB" id="A0A109UZ51"/>
<protein>
    <submittedName>
        <fullName evidence="3">HCL329Cp</fullName>
    </submittedName>
</protein>
<feature type="compositionally biased region" description="Polar residues" evidence="1">
    <location>
        <begin position="135"/>
        <end position="156"/>
    </location>
</feature>
<accession>A0A109UZ51</accession>
<dbReference type="GeneID" id="28723039"/>
<feature type="compositionally biased region" description="Polar residues" evidence="1">
    <location>
        <begin position="245"/>
        <end position="260"/>
    </location>
</feature>
<feature type="compositionally biased region" description="Basic and acidic residues" evidence="1">
    <location>
        <begin position="177"/>
        <end position="188"/>
    </location>
</feature>
<feature type="compositionally biased region" description="Polar residues" evidence="1">
    <location>
        <begin position="380"/>
        <end position="391"/>
    </location>
</feature>
<keyword evidence="4" id="KW-1185">Reference proteome</keyword>
<dbReference type="Pfam" id="PF08729">
    <property type="entry name" value="HUN"/>
    <property type="match status" value="1"/>
</dbReference>
<dbReference type="EMBL" id="CP014243">
    <property type="protein sequence ID" value="AMD19822.1"/>
    <property type="molecule type" value="Genomic_DNA"/>
</dbReference>
<gene>
    <name evidence="3" type="ORF">AW171_hschr31675</name>
</gene>
<feature type="compositionally biased region" description="Basic residues" evidence="1">
    <location>
        <begin position="510"/>
        <end position="524"/>
    </location>
</feature>
<name>A0A109UZ51_9SACH</name>
<evidence type="ECO:0000313" key="4">
    <source>
        <dbReference type="Proteomes" id="UP000243052"/>
    </source>
</evidence>
<feature type="region of interest" description="Disordered" evidence="1">
    <location>
        <begin position="27"/>
        <end position="50"/>
    </location>
</feature>
<reference evidence="3 4" key="1">
    <citation type="submission" date="2016-01" db="EMBL/GenBank/DDBJ databases">
        <title>Genome sequence of the yeast Holleya sinecauda.</title>
        <authorList>
            <person name="Dietrich F.S."/>
        </authorList>
    </citation>
    <scope>NUCLEOTIDE SEQUENCE [LARGE SCALE GENOMIC DNA]</scope>
    <source>
        <strain evidence="3 4">ATCC 58844</strain>
    </source>
</reference>
<proteinExistence type="predicted"/>
<feature type="compositionally biased region" description="Polar residues" evidence="1">
    <location>
        <begin position="340"/>
        <end position="350"/>
    </location>
</feature>
<feature type="region of interest" description="Disordered" evidence="1">
    <location>
        <begin position="1"/>
        <end position="20"/>
    </location>
</feature>
<evidence type="ECO:0000313" key="3">
    <source>
        <dbReference type="EMBL" id="AMD19822.1"/>
    </source>
</evidence>
<evidence type="ECO:0000259" key="2">
    <source>
        <dbReference type="Pfam" id="PF08729"/>
    </source>
</evidence>
<evidence type="ECO:0000256" key="1">
    <source>
        <dbReference type="SAM" id="MobiDB-lite"/>
    </source>
</evidence>
<dbReference type="OrthoDB" id="5576775at2759"/>
<feature type="compositionally biased region" description="Low complexity" evidence="1">
    <location>
        <begin position="319"/>
        <end position="334"/>
    </location>
</feature>
<feature type="region of interest" description="Disordered" evidence="1">
    <location>
        <begin position="123"/>
        <end position="421"/>
    </location>
</feature>
<feature type="compositionally biased region" description="Low complexity" evidence="1">
    <location>
        <begin position="157"/>
        <end position="172"/>
    </location>
</feature>
<organism evidence="3 4">
    <name type="scientific">Eremothecium sinecaudum</name>
    <dbReference type="NCBI Taxonomy" id="45286"/>
    <lineage>
        <taxon>Eukaryota</taxon>
        <taxon>Fungi</taxon>
        <taxon>Dikarya</taxon>
        <taxon>Ascomycota</taxon>
        <taxon>Saccharomycotina</taxon>
        <taxon>Saccharomycetes</taxon>
        <taxon>Saccharomycetales</taxon>
        <taxon>Saccharomycetaceae</taxon>
        <taxon>Eremothecium</taxon>
    </lineage>
</organism>
<dbReference type="STRING" id="45286.A0A109UZ51"/>
<feature type="compositionally biased region" description="Acidic residues" evidence="1">
    <location>
        <begin position="482"/>
        <end position="497"/>
    </location>
</feature>
<feature type="compositionally biased region" description="Low complexity" evidence="1">
    <location>
        <begin position="220"/>
        <end position="237"/>
    </location>
</feature>
<feature type="region of interest" description="Disordered" evidence="1">
    <location>
        <begin position="464"/>
        <end position="525"/>
    </location>
</feature>
<feature type="domain" description="Hpc2-related" evidence="2">
    <location>
        <begin position="522"/>
        <end position="558"/>
    </location>
</feature>
<dbReference type="InterPro" id="IPR014840">
    <property type="entry name" value="HRD"/>
</dbReference>
<feature type="compositionally biased region" description="Polar residues" evidence="1">
    <location>
        <begin position="271"/>
        <end position="303"/>
    </location>
</feature>